<dbReference type="EMBL" id="CAACVG010007664">
    <property type="protein sequence ID" value="VEN46489.1"/>
    <property type="molecule type" value="Genomic_DNA"/>
</dbReference>
<protein>
    <submittedName>
        <fullName evidence="1">Uncharacterized protein</fullName>
    </submittedName>
</protein>
<dbReference type="OrthoDB" id="6611240at2759"/>
<dbReference type="Proteomes" id="UP000410492">
    <property type="component" value="Unassembled WGS sequence"/>
</dbReference>
<keyword evidence="2" id="KW-1185">Reference proteome</keyword>
<proteinExistence type="predicted"/>
<sequence>MYYALGNVIVELLTPLIEVMTESEETNITPEFPAKRLIKRIRDFEYENEDEAVRDAKESYKISFYFTVLDRILMSIEESCIYDFFETQHYELRKCTVDLDLKLRIRRNEEIEQDVDGNQLYTEALMFKEIFPRLVALKGPIKNFWNRRYHHLLAKDVYISEGAYNLHFRQQFVTPDSTSPFTHHSSYLEISMICEKHQSFRLCIHETCYSGSSIC</sequence>
<evidence type="ECO:0000313" key="2">
    <source>
        <dbReference type="Proteomes" id="UP000410492"/>
    </source>
</evidence>
<dbReference type="AlphaFoldDB" id="A0A653CFF4"/>
<accession>A0A653CFF4</accession>
<name>A0A653CFF4_CALMS</name>
<gene>
    <name evidence="1" type="ORF">CALMAC_LOCUS8559</name>
</gene>
<organism evidence="1 2">
    <name type="scientific">Callosobruchus maculatus</name>
    <name type="common">Southern cowpea weevil</name>
    <name type="synonym">Pulse bruchid</name>
    <dbReference type="NCBI Taxonomy" id="64391"/>
    <lineage>
        <taxon>Eukaryota</taxon>
        <taxon>Metazoa</taxon>
        <taxon>Ecdysozoa</taxon>
        <taxon>Arthropoda</taxon>
        <taxon>Hexapoda</taxon>
        <taxon>Insecta</taxon>
        <taxon>Pterygota</taxon>
        <taxon>Neoptera</taxon>
        <taxon>Endopterygota</taxon>
        <taxon>Coleoptera</taxon>
        <taxon>Polyphaga</taxon>
        <taxon>Cucujiformia</taxon>
        <taxon>Chrysomeloidea</taxon>
        <taxon>Chrysomelidae</taxon>
        <taxon>Bruchinae</taxon>
        <taxon>Bruchini</taxon>
        <taxon>Callosobruchus</taxon>
    </lineage>
</organism>
<feature type="non-terminal residue" evidence="1">
    <location>
        <position position="215"/>
    </location>
</feature>
<reference evidence="1 2" key="1">
    <citation type="submission" date="2019-01" db="EMBL/GenBank/DDBJ databases">
        <authorList>
            <person name="Sayadi A."/>
        </authorList>
    </citation>
    <scope>NUCLEOTIDE SEQUENCE [LARGE SCALE GENOMIC DNA]</scope>
</reference>
<evidence type="ECO:0000313" key="1">
    <source>
        <dbReference type="EMBL" id="VEN46489.1"/>
    </source>
</evidence>